<evidence type="ECO:0000313" key="1">
    <source>
        <dbReference type="EMBL" id="MBX58962.1"/>
    </source>
</evidence>
<dbReference type="EMBL" id="GGEC01078478">
    <property type="protein sequence ID" value="MBX58962.1"/>
    <property type="molecule type" value="Transcribed_RNA"/>
</dbReference>
<sequence>MIFFWFLRIGIPSQRTRDTTKIITTISG</sequence>
<organism evidence="1">
    <name type="scientific">Rhizophora mucronata</name>
    <name type="common">Asiatic mangrove</name>
    <dbReference type="NCBI Taxonomy" id="61149"/>
    <lineage>
        <taxon>Eukaryota</taxon>
        <taxon>Viridiplantae</taxon>
        <taxon>Streptophyta</taxon>
        <taxon>Embryophyta</taxon>
        <taxon>Tracheophyta</taxon>
        <taxon>Spermatophyta</taxon>
        <taxon>Magnoliopsida</taxon>
        <taxon>eudicotyledons</taxon>
        <taxon>Gunneridae</taxon>
        <taxon>Pentapetalae</taxon>
        <taxon>rosids</taxon>
        <taxon>fabids</taxon>
        <taxon>Malpighiales</taxon>
        <taxon>Rhizophoraceae</taxon>
        <taxon>Rhizophora</taxon>
    </lineage>
</organism>
<reference evidence="1" key="1">
    <citation type="submission" date="2018-02" db="EMBL/GenBank/DDBJ databases">
        <title>Rhizophora mucronata_Transcriptome.</title>
        <authorList>
            <person name="Meera S.P."/>
            <person name="Sreeshan A."/>
            <person name="Augustine A."/>
        </authorList>
    </citation>
    <scope>NUCLEOTIDE SEQUENCE</scope>
    <source>
        <tissue evidence="1">Leaf</tissue>
    </source>
</reference>
<name>A0A2P2PW28_RHIMU</name>
<proteinExistence type="predicted"/>
<accession>A0A2P2PW28</accession>
<dbReference type="AlphaFoldDB" id="A0A2P2PW28"/>
<protein>
    <submittedName>
        <fullName evidence="1">Uncharacterized protein</fullName>
    </submittedName>
</protein>